<sequence>MENVNIAENVESDSLNEVLGFGGDDGGGSTVSLKPPSQGGASSRVGNSSSRMGMDALKAFDAFDDEEMDTFPSKS</sequence>
<keyword evidence="3" id="KW-1185">Reference proteome</keyword>
<proteinExistence type="predicted"/>
<accession>A0A7J7KVQ5</accession>
<evidence type="ECO:0000313" key="2">
    <source>
        <dbReference type="EMBL" id="KAF6134440.1"/>
    </source>
</evidence>
<organism evidence="2 3">
    <name type="scientific">Kingdonia uniflora</name>
    <dbReference type="NCBI Taxonomy" id="39325"/>
    <lineage>
        <taxon>Eukaryota</taxon>
        <taxon>Viridiplantae</taxon>
        <taxon>Streptophyta</taxon>
        <taxon>Embryophyta</taxon>
        <taxon>Tracheophyta</taxon>
        <taxon>Spermatophyta</taxon>
        <taxon>Magnoliopsida</taxon>
        <taxon>Ranunculales</taxon>
        <taxon>Circaeasteraceae</taxon>
        <taxon>Kingdonia</taxon>
    </lineage>
</organism>
<evidence type="ECO:0000256" key="1">
    <source>
        <dbReference type="SAM" id="MobiDB-lite"/>
    </source>
</evidence>
<reference evidence="2 3" key="1">
    <citation type="journal article" date="2020" name="IScience">
        <title>Genome Sequencing of the Endangered Kingdonia uniflora (Circaeasteraceae, Ranunculales) Reveals Potential Mechanisms of Evolutionary Specialization.</title>
        <authorList>
            <person name="Sun Y."/>
            <person name="Deng T."/>
            <person name="Zhang A."/>
            <person name="Moore M.J."/>
            <person name="Landis J.B."/>
            <person name="Lin N."/>
            <person name="Zhang H."/>
            <person name="Zhang X."/>
            <person name="Huang J."/>
            <person name="Zhang X."/>
            <person name="Sun H."/>
            <person name="Wang H."/>
        </authorList>
    </citation>
    <scope>NUCLEOTIDE SEQUENCE [LARGE SCALE GENOMIC DNA]</scope>
    <source>
        <strain evidence="2">TB1705</strain>
        <tissue evidence="2">Leaf</tissue>
    </source>
</reference>
<gene>
    <name evidence="2" type="ORF">GIB67_011866</name>
</gene>
<name>A0A7J7KVQ5_9MAGN</name>
<dbReference type="AlphaFoldDB" id="A0A7J7KVQ5"/>
<evidence type="ECO:0000313" key="3">
    <source>
        <dbReference type="Proteomes" id="UP000541444"/>
    </source>
</evidence>
<feature type="compositionally biased region" description="Gly residues" evidence="1">
    <location>
        <begin position="20"/>
        <end position="29"/>
    </location>
</feature>
<feature type="compositionally biased region" description="Polar residues" evidence="1">
    <location>
        <begin position="39"/>
        <end position="51"/>
    </location>
</feature>
<dbReference type="Proteomes" id="UP000541444">
    <property type="component" value="Unassembled WGS sequence"/>
</dbReference>
<feature type="region of interest" description="Disordered" evidence="1">
    <location>
        <begin position="16"/>
        <end position="51"/>
    </location>
</feature>
<comment type="caution">
    <text evidence="2">The sequence shown here is derived from an EMBL/GenBank/DDBJ whole genome shotgun (WGS) entry which is preliminary data.</text>
</comment>
<protein>
    <submittedName>
        <fullName evidence="2">Uncharacterized protein</fullName>
    </submittedName>
</protein>
<dbReference type="EMBL" id="JACGCM010002840">
    <property type="protein sequence ID" value="KAF6134440.1"/>
    <property type="molecule type" value="Genomic_DNA"/>
</dbReference>